<evidence type="ECO:0000256" key="1">
    <source>
        <dbReference type="ARBA" id="ARBA00004123"/>
    </source>
</evidence>
<comment type="caution">
    <text evidence="13">The sequence shown here is derived from an EMBL/GenBank/DDBJ whole genome shotgun (WGS) entry which is preliminary data.</text>
</comment>
<comment type="similarity">
    <text evidence="8">Belongs to the WUS homeobox family.</text>
</comment>
<dbReference type="GO" id="GO:0005634">
    <property type="term" value="C:nucleus"/>
    <property type="evidence" value="ECO:0007669"/>
    <property type="project" value="UniProtKB-SubCell"/>
</dbReference>
<dbReference type="SMART" id="SM00389">
    <property type="entry name" value="HOX"/>
    <property type="match status" value="1"/>
</dbReference>
<dbReference type="InterPro" id="IPR044555">
    <property type="entry name" value="WUSCHEL-like"/>
</dbReference>
<organism evidence="13 14">
    <name type="scientific">Dendrobium nobile</name>
    <name type="common">Orchid</name>
    <dbReference type="NCBI Taxonomy" id="94219"/>
    <lineage>
        <taxon>Eukaryota</taxon>
        <taxon>Viridiplantae</taxon>
        <taxon>Streptophyta</taxon>
        <taxon>Embryophyta</taxon>
        <taxon>Tracheophyta</taxon>
        <taxon>Spermatophyta</taxon>
        <taxon>Magnoliopsida</taxon>
        <taxon>Liliopsida</taxon>
        <taxon>Asparagales</taxon>
        <taxon>Orchidaceae</taxon>
        <taxon>Epidendroideae</taxon>
        <taxon>Malaxideae</taxon>
        <taxon>Dendrobiinae</taxon>
        <taxon>Dendrobium</taxon>
    </lineage>
</organism>
<evidence type="ECO:0000256" key="5">
    <source>
        <dbReference type="ARBA" id="ARBA00023155"/>
    </source>
</evidence>
<evidence type="ECO:0000256" key="7">
    <source>
        <dbReference type="ARBA" id="ARBA00023242"/>
    </source>
</evidence>
<dbReference type="PANTHER" id="PTHR45940">
    <property type="entry name" value="WUSCHEL-RELATED HOMEOBOX 1-RELATED"/>
    <property type="match status" value="1"/>
</dbReference>
<protein>
    <recommendedName>
        <fullName evidence="12">Homeobox domain-containing protein</fullName>
    </recommendedName>
</protein>
<dbReference type="InterPro" id="IPR001356">
    <property type="entry name" value="HD"/>
</dbReference>
<dbReference type="CDD" id="cd00086">
    <property type="entry name" value="homeodomain"/>
    <property type="match status" value="1"/>
</dbReference>
<sequence length="236" mass="26493">MEPSFHNQQQEENGGNGSKNSSYLCRQSSARWIPTGDQIRILRDLYYNYGVRSPSAEQIQRISAKLRQYGKIEGKNVFYWFQNHKARERQKKRLTTDISNSNNPNVINKLGSASMASYDASGLAEKSFRGCCFSGSGDGPETGLGWFGLETALQVTPWNYHCAINGQEMATGRAIETLPLFPIRAEGEEAAEEEQEAQNSFYCGQRQEENFNGYPRGGASLELSLNSYYYESPSSM</sequence>
<keyword evidence="3" id="KW-0805">Transcription regulation</keyword>
<keyword evidence="2" id="KW-0217">Developmental protein</keyword>
<proteinExistence type="inferred from homology"/>
<evidence type="ECO:0000256" key="10">
    <source>
        <dbReference type="RuleBase" id="RU000682"/>
    </source>
</evidence>
<keyword evidence="4 9" id="KW-0238">DNA-binding</keyword>
<evidence type="ECO:0000256" key="3">
    <source>
        <dbReference type="ARBA" id="ARBA00023015"/>
    </source>
</evidence>
<evidence type="ECO:0000256" key="4">
    <source>
        <dbReference type="ARBA" id="ARBA00023125"/>
    </source>
</evidence>
<feature type="domain" description="Homeobox" evidence="12">
    <location>
        <begin position="25"/>
        <end position="91"/>
    </location>
</feature>
<dbReference type="SMR" id="A0A8T3CB48"/>
<feature type="region of interest" description="Disordered" evidence="11">
    <location>
        <begin position="1"/>
        <end position="22"/>
    </location>
</feature>
<comment type="subcellular location">
    <subcellularLocation>
        <location evidence="1 9 10">Nucleus</location>
    </subcellularLocation>
</comment>
<dbReference type="GO" id="GO:0003700">
    <property type="term" value="F:DNA-binding transcription factor activity"/>
    <property type="evidence" value="ECO:0007669"/>
    <property type="project" value="InterPro"/>
</dbReference>
<dbReference type="Proteomes" id="UP000829196">
    <property type="component" value="Unassembled WGS sequence"/>
</dbReference>
<gene>
    <name evidence="13" type="ORF">KFK09_000178</name>
</gene>
<evidence type="ECO:0000259" key="12">
    <source>
        <dbReference type="PROSITE" id="PS50071"/>
    </source>
</evidence>
<evidence type="ECO:0000256" key="6">
    <source>
        <dbReference type="ARBA" id="ARBA00023163"/>
    </source>
</evidence>
<dbReference type="OrthoDB" id="773671at2759"/>
<name>A0A8T3CB48_DENNO</name>
<evidence type="ECO:0000256" key="11">
    <source>
        <dbReference type="SAM" id="MobiDB-lite"/>
    </source>
</evidence>
<dbReference type="InterPro" id="IPR009057">
    <property type="entry name" value="Homeodomain-like_sf"/>
</dbReference>
<dbReference type="Gene3D" id="1.10.10.60">
    <property type="entry name" value="Homeodomain-like"/>
    <property type="match status" value="1"/>
</dbReference>
<dbReference type="PROSITE" id="PS50071">
    <property type="entry name" value="HOMEOBOX_2"/>
    <property type="match status" value="1"/>
</dbReference>
<dbReference type="SUPFAM" id="SSF46689">
    <property type="entry name" value="Homeodomain-like"/>
    <property type="match status" value="1"/>
</dbReference>
<evidence type="ECO:0000256" key="8">
    <source>
        <dbReference type="ARBA" id="ARBA00024040"/>
    </source>
</evidence>
<keyword evidence="5 9" id="KW-0371">Homeobox</keyword>
<evidence type="ECO:0000313" key="13">
    <source>
        <dbReference type="EMBL" id="KAI0530632.1"/>
    </source>
</evidence>
<keyword evidence="14" id="KW-1185">Reference proteome</keyword>
<dbReference type="Pfam" id="PF00046">
    <property type="entry name" value="Homeodomain"/>
    <property type="match status" value="1"/>
</dbReference>
<keyword evidence="6" id="KW-0804">Transcription</keyword>
<keyword evidence="7 9" id="KW-0539">Nucleus</keyword>
<reference evidence="13" key="1">
    <citation type="journal article" date="2022" name="Front. Genet.">
        <title>Chromosome-Scale Assembly of the Dendrobium nobile Genome Provides Insights Into the Molecular Mechanism of the Biosynthesis of the Medicinal Active Ingredient of Dendrobium.</title>
        <authorList>
            <person name="Xu Q."/>
            <person name="Niu S.-C."/>
            <person name="Li K.-L."/>
            <person name="Zheng P.-J."/>
            <person name="Zhang X.-J."/>
            <person name="Jia Y."/>
            <person name="Liu Y."/>
            <person name="Niu Y.-X."/>
            <person name="Yu L.-H."/>
            <person name="Chen D.-F."/>
            <person name="Zhang G.-Q."/>
        </authorList>
    </citation>
    <scope>NUCLEOTIDE SEQUENCE</scope>
    <source>
        <tissue evidence="13">Leaf</tissue>
    </source>
</reference>
<evidence type="ECO:0000313" key="14">
    <source>
        <dbReference type="Proteomes" id="UP000829196"/>
    </source>
</evidence>
<dbReference type="GO" id="GO:0003677">
    <property type="term" value="F:DNA binding"/>
    <property type="evidence" value="ECO:0007669"/>
    <property type="project" value="UniProtKB-UniRule"/>
</dbReference>
<feature type="DNA-binding region" description="Homeobox" evidence="9">
    <location>
        <begin position="27"/>
        <end position="92"/>
    </location>
</feature>
<dbReference type="AlphaFoldDB" id="A0A8T3CB48"/>
<dbReference type="PANTHER" id="PTHR45940:SF2">
    <property type="entry name" value="WUSCHEL-RELATED HOMEOBOX 1"/>
    <property type="match status" value="1"/>
</dbReference>
<evidence type="ECO:0000256" key="2">
    <source>
        <dbReference type="ARBA" id="ARBA00022473"/>
    </source>
</evidence>
<accession>A0A8T3CB48</accession>
<dbReference type="GO" id="GO:0099402">
    <property type="term" value="P:plant organ development"/>
    <property type="evidence" value="ECO:0007669"/>
    <property type="project" value="InterPro"/>
</dbReference>
<evidence type="ECO:0000256" key="9">
    <source>
        <dbReference type="PROSITE-ProRule" id="PRU00108"/>
    </source>
</evidence>
<dbReference type="EMBL" id="JAGYWB010000001">
    <property type="protein sequence ID" value="KAI0530632.1"/>
    <property type="molecule type" value="Genomic_DNA"/>
</dbReference>